<protein>
    <submittedName>
        <fullName evidence="2">Uncharacterized protein</fullName>
    </submittedName>
</protein>
<dbReference type="AlphaFoldDB" id="A0A1W1BW06"/>
<reference evidence="2" key="1">
    <citation type="submission" date="2016-10" db="EMBL/GenBank/DDBJ databases">
        <authorList>
            <person name="de Groot N.N."/>
        </authorList>
    </citation>
    <scope>NUCLEOTIDE SEQUENCE</scope>
</reference>
<evidence type="ECO:0000313" key="2">
    <source>
        <dbReference type="EMBL" id="SFV57641.1"/>
    </source>
</evidence>
<feature type="transmembrane region" description="Helical" evidence="1">
    <location>
        <begin position="49"/>
        <end position="67"/>
    </location>
</feature>
<name>A0A1W1BW06_9ZZZZ</name>
<evidence type="ECO:0000256" key="1">
    <source>
        <dbReference type="SAM" id="Phobius"/>
    </source>
</evidence>
<sequence length="76" mass="8856">MGKFAKFIYYNVIVYILYMAVDTVFMFFHVYSSDKLGKDLLIMPTESDMMLILFNIIISTIGGYFILKKLEQYTSG</sequence>
<keyword evidence="1" id="KW-1133">Transmembrane helix</keyword>
<gene>
    <name evidence="2" type="ORF">MNB_SV-10-113</name>
</gene>
<keyword evidence="1" id="KW-0472">Membrane</keyword>
<organism evidence="2">
    <name type="scientific">hydrothermal vent metagenome</name>
    <dbReference type="NCBI Taxonomy" id="652676"/>
    <lineage>
        <taxon>unclassified sequences</taxon>
        <taxon>metagenomes</taxon>
        <taxon>ecological metagenomes</taxon>
    </lineage>
</organism>
<dbReference type="EMBL" id="FPHL01000015">
    <property type="protein sequence ID" value="SFV57641.1"/>
    <property type="molecule type" value="Genomic_DNA"/>
</dbReference>
<keyword evidence="1" id="KW-0812">Transmembrane</keyword>
<feature type="transmembrane region" description="Helical" evidence="1">
    <location>
        <begin position="7"/>
        <end position="29"/>
    </location>
</feature>
<accession>A0A1W1BW06</accession>
<proteinExistence type="predicted"/>